<keyword evidence="3" id="KW-1185">Reference proteome</keyword>
<evidence type="ECO:0000256" key="1">
    <source>
        <dbReference type="SAM" id="MobiDB-lite"/>
    </source>
</evidence>
<sequence>MARSCERKPRNCRRWQSQCACCRHTHVRACCARGARSELAIGQPGPSPRPRSHVLPMSPAQGAPKGRRLGAEKRIQQFRPKARCSQGPEDRDREVAGQRAGGRGRPGNTPPLSTLTRERALPSLRADVTISCYPDFYWTT</sequence>
<evidence type="ECO:0000313" key="2">
    <source>
        <dbReference type="EMBL" id="KAF6485666.1"/>
    </source>
</evidence>
<protein>
    <submittedName>
        <fullName evidence="2">Uncharacterized protein</fullName>
    </submittedName>
</protein>
<gene>
    <name evidence="2" type="ORF">HJG63_010797</name>
</gene>
<dbReference type="AlphaFoldDB" id="A0A7J8ILX7"/>
<comment type="caution">
    <text evidence="2">The sequence shown here is derived from an EMBL/GenBank/DDBJ whole genome shotgun (WGS) entry which is preliminary data.</text>
</comment>
<reference evidence="2 3" key="1">
    <citation type="journal article" date="2020" name="Nature">
        <title>Six reference-quality genomes reveal evolution of bat adaptations.</title>
        <authorList>
            <person name="Jebb D."/>
            <person name="Huang Z."/>
            <person name="Pippel M."/>
            <person name="Hughes G.M."/>
            <person name="Lavrichenko K."/>
            <person name="Devanna P."/>
            <person name="Winkler S."/>
            <person name="Jermiin L.S."/>
            <person name="Skirmuntt E.C."/>
            <person name="Katzourakis A."/>
            <person name="Burkitt-Gray L."/>
            <person name="Ray D.A."/>
            <person name="Sullivan K.A.M."/>
            <person name="Roscito J.G."/>
            <person name="Kirilenko B.M."/>
            <person name="Davalos L.M."/>
            <person name="Corthals A.P."/>
            <person name="Power M.L."/>
            <person name="Jones G."/>
            <person name="Ransome R.D."/>
            <person name="Dechmann D.K.N."/>
            <person name="Locatelli A.G."/>
            <person name="Puechmaille S.J."/>
            <person name="Fedrigo O."/>
            <person name="Jarvis E.D."/>
            <person name="Hiller M."/>
            <person name="Vernes S.C."/>
            <person name="Myers E.W."/>
            <person name="Teeling E.C."/>
        </authorList>
    </citation>
    <scope>NUCLEOTIDE SEQUENCE [LARGE SCALE GENOMIC DNA]</scope>
    <source>
        <strain evidence="2">MRouAeg1</strain>
        <tissue evidence="2">Muscle</tissue>
    </source>
</reference>
<name>A0A7J8ILX7_ROUAE</name>
<dbReference type="Proteomes" id="UP000593571">
    <property type="component" value="Unassembled WGS sequence"/>
</dbReference>
<feature type="region of interest" description="Disordered" evidence="1">
    <location>
        <begin position="38"/>
        <end position="118"/>
    </location>
</feature>
<proteinExistence type="predicted"/>
<accession>A0A7J8ILX7</accession>
<evidence type="ECO:0000313" key="3">
    <source>
        <dbReference type="Proteomes" id="UP000593571"/>
    </source>
</evidence>
<dbReference type="EMBL" id="JACASE010000003">
    <property type="protein sequence ID" value="KAF6485666.1"/>
    <property type="molecule type" value="Genomic_DNA"/>
</dbReference>
<organism evidence="2 3">
    <name type="scientific">Rousettus aegyptiacus</name>
    <name type="common">Egyptian fruit bat</name>
    <name type="synonym">Pteropus aegyptiacus</name>
    <dbReference type="NCBI Taxonomy" id="9407"/>
    <lineage>
        <taxon>Eukaryota</taxon>
        <taxon>Metazoa</taxon>
        <taxon>Chordata</taxon>
        <taxon>Craniata</taxon>
        <taxon>Vertebrata</taxon>
        <taxon>Euteleostomi</taxon>
        <taxon>Mammalia</taxon>
        <taxon>Eutheria</taxon>
        <taxon>Laurasiatheria</taxon>
        <taxon>Chiroptera</taxon>
        <taxon>Yinpterochiroptera</taxon>
        <taxon>Pteropodoidea</taxon>
        <taxon>Pteropodidae</taxon>
        <taxon>Rousettinae</taxon>
        <taxon>Rousettus</taxon>
    </lineage>
</organism>